<keyword evidence="1" id="KW-1133">Transmembrane helix</keyword>
<dbReference type="AlphaFoldDB" id="A0AB39YFZ5"/>
<keyword evidence="1" id="KW-0472">Membrane</keyword>
<accession>A0AB39YFZ5</accession>
<gene>
    <name evidence="2" type="ORF">AB5J51_40430</name>
</gene>
<evidence type="ECO:0000313" key="2">
    <source>
        <dbReference type="EMBL" id="XDV69210.1"/>
    </source>
</evidence>
<reference evidence="2" key="1">
    <citation type="submission" date="2024-08" db="EMBL/GenBank/DDBJ databases">
        <authorList>
            <person name="Yu S.T."/>
        </authorList>
    </citation>
    <scope>NUCLEOTIDE SEQUENCE</scope>
    <source>
        <strain evidence="2">R33</strain>
        <plasmid evidence="2">unnamed1</plasmid>
    </source>
</reference>
<evidence type="ECO:0000256" key="1">
    <source>
        <dbReference type="SAM" id="Phobius"/>
    </source>
</evidence>
<dbReference type="EMBL" id="CP165728">
    <property type="protein sequence ID" value="XDV69210.1"/>
    <property type="molecule type" value="Genomic_DNA"/>
</dbReference>
<protein>
    <submittedName>
        <fullName evidence="2">Uncharacterized protein</fullName>
    </submittedName>
</protein>
<organism evidence="2">
    <name type="scientific">Streptomyces sp. R33</name>
    <dbReference type="NCBI Taxonomy" id="3238629"/>
    <lineage>
        <taxon>Bacteria</taxon>
        <taxon>Bacillati</taxon>
        <taxon>Actinomycetota</taxon>
        <taxon>Actinomycetes</taxon>
        <taxon>Kitasatosporales</taxon>
        <taxon>Streptomycetaceae</taxon>
        <taxon>Streptomyces</taxon>
    </lineage>
</organism>
<dbReference type="RefSeq" id="WP_369780431.1">
    <property type="nucleotide sequence ID" value="NZ_CP165728.1"/>
</dbReference>
<keyword evidence="2" id="KW-0614">Plasmid</keyword>
<sequence>MAGVDVAVDAVDDADDFVHPMFRLAPGEDAETDTSRLYRYQAEIASQKHRHVQLSFILAGLGGSLVLIAGYIA</sequence>
<keyword evidence="1" id="KW-0812">Transmembrane</keyword>
<geneLocation type="plasmid" evidence="2">
    <name>unnamed1</name>
</geneLocation>
<proteinExistence type="predicted"/>
<name>A0AB39YFZ5_9ACTN</name>
<feature type="transmembrane region" description="Helical" evidence="1">
    <location>
        <begin position="54"/>
        <end position="72"/>
    </location>
</feature>